<dbReference type="AlphaFoldDB" id="A0A1B6L9Z1"/>
<dbReference type="GO" id="GO:0016020">
    <property type="term" value="C:membrane"/>
    <property type="evidence" value="ECO:0007669"/>
    <property type="project" value="TreeGrafter"/>
</dbReference>
<feature type="domain" description="PTHB1 N-terminal" evidence="1">
    <location>
        <begin position="1"/>
        <end position="239"/>
    </location>
</feature>
<feature type="non-terminal residue" evidence="2">
    <location>
        <position position="243"/>
    </location>
</feature>
<dbReference type="EMBL" id="GEBQ01019435">
    <property type="protein sequence ID" value="JAT20542.1"/>
    <property type="molecule type" value="Transcribed_RNA"/>
</dbReference>
<reference evidence="2" key="1">
    <citation type="submission" date="2015-11" db="EMBL/GenBank/DDBJ databases">
        <title>De novo transcriptome assembly of four potential Pierce s Disease insect vectors from Arizona vineyards.</title>
        <authorList>
            <person name="Tassone E.E."/>
        </authorList>
    </citation>
    <scope>NUCLEOTIDE SEQUENCE</scope>
</reference>
<protein>
    <recommendedName>
        <fullName evidence="1">PTHB1 N-terminal domain-containing protein</fullName>
    </recommendedName>
</protein>
<dbReference type="GO" id="GO:0034464">
    <property type="term" value="C:BBSome"/>
    <property type="evidence" value="ECO:0007669"/>
    <property type="project" value="InterPro"/>
</dbReference>
<accession>A0A1B6L9Z1</accession>
<dbReference type="GO" id="GO:0060271">
    <property type="term" value="P:cilium assembly"/>
    <property type="evidence" value="ECO:0007669"/>
    <property type="project" value="TreeGrafter"/>
</dbReference>
<organism evidence="2">
    <name type="scientific">Graphocephala atropunctata</name>
    <dbReference type="NCBI Taxonomy" id="36148"/>
    <lineage>
        <taxon>Eukaryota</taxon>
        <taxon>Metazoa</taxon>
        <taxon>Ecdysozoa</taxon>
        <taxon>Arthropoda</taxon>
        <taxon>Hexapoda</taxon>
        <taxon>Insecta</taxon>
        <taxon>Pterygota</taxon>
        <taxon>Neoptera</taxon>
        <taxon>Paraneoptera</taxon>
        <taxon>Hemiptera</taxon>
        <taxon>Auchenorrhyncha</taxon>
        <taxon>Membracoidea</taxon>
        <taxon>Cicadellidae</taxon>
        <taxon>Cicadellinae</taxon>
        <taxon>Cicadellini</taxon>
        <taxon>Graphocephala</taxon>
    </lineage>
</organism>
<dbReference type="InterPro" id="IPR026511">
    <property type="entry name" value="PTHB1"/>
</dbReference>
<evidence type="ECO:0000313" key="2">
    <source>
        <dbReference type="EMBL" id="JAT20542.1"/>
    </source>
</evidence>
<sequence length="243" mass="26791">MSLFKSRELWSTFCGKDESFDDKCMIVADVLGQGFECIVVGSHSGFLRIFQPEPDSECDAEGFRPTDLLIETQLHQPVIQVAVGKLVSGSQSVQVGVLHPRSFAVYSLVAISGSAQHGDQYDLVMAYEHQLSRSAFSFVVGAFGGAKGRDFTCIHSLDGTLSFFEQETFAMSRSLPCFLLPSPFVYMPSSDSFVILNANWVLESYRYEVLADTNRKLVAWWSLSLGEPIVDMKVVATQGTKSA</sequence>
<dbReference type="InterPro" id="IPR028073">
    <property type="entry name" value="PHTB1_N_dom"/>
</dbReference>
<dbReference type="PANTHER" id="PTHR20991:SF0">
    <property type="entry name" value="PROTEIN PTHB1"/>
    <property type="match status" value="1"/>
</dbReference>
<evidence type="ECO:0000259" key="1">
    <source>
        <dbReference type="Pfam" id="PF14727"/>
    </source>
</evidence>
<gene>
    <name evidence="2" type="ORF">g.1584</name>
</gene>
<proteinExistence type="predicted"/>
<dbReference type="Pfam" id="PF14727">
    <property type="entry name" value="PHTB1_N"/>
    <property type="match status" value="1"/>
</dbReference>
<dbReference type="PANTHER" id="PTHR20991">
    <property type="entry name" value="PARATHYROID HORMONE-RESPONSIVE B1 GENE"/>
    <property type="match status" value="1"/>
</dbReference>
<name>A0A1B6L9Z1_9HEMI</name>